<keyword evidence="1" id="KW-0547">Nucleotide-binding</keyword>
<dbReference type="SUPFAM" id="SSF52540">
    <property type="entry name" value="P-loop containing nucleoside triphosphate hydrolases"/>
    <property type="match status" value="1"/>
</dbReference>
<dbReference type="PANTHER" id="PTHR48103:SF2">
    <property type="entry name" value="MIDASIN"/>
    <property type="match status" value="1"/>
</dbReference>
<dbReference type="EMBL" id="UIGI01000002">
    <property type="protein sequence ID" value="SUY92782.1"/>
    <property type="molecule type" value="Genomic_DNA"/>
</dbReference>
<dbReference type="AlphaFoldDB" id="A0A381KP51"/>
<reference evidence="4 5" key="1">
    <citation type="submission" date="2018-06" db="EMBL/GenBank/DDBJ databases">
        <authorList>
            <consortium name="Pathogen Informatics"/>
            <person name="Doyle S."/>
        </authorList>
    </citation>
    <scope>NUCLEOTIDE SEQUENCE [LARGE SCALE GENOMIC DNA]</scope>
    <source>
        <strain evidence="4 5">NCTC12119</strain>
    </source>
</reference>
<name>A0A381KP51_9ENTR</name>
<sequence>MSNTAKNTGSVIIESTSQKQLSIQDFLDEQSIRDGRYDIRDDYFLVFACDLFQQPEMDPEMIIPVFKMETSFRAELNKDYVPNPVVLENVVKLLVDTDIQLSLCLKGESGSGKTELAMYISHMMNWPLTIKQINSNIRADELEGERSLIDGNTGFVYSDLVQGFKDGHLILLDEIDKIDPDTAAKLHMPIERKPWSVSANGGEVIKPHAFTRFLGTANTNMSGGERRFVSSQRQDAAFTKRFLIIEMEKPDAVFFTRLLSKRYPDFSMGILEKFVKVAIAVNDAGAEDSVMDARQLVAWVSTSKALSNLAIKETFKIAFATGLPSHIYETVMEAMDLTLGREKEFTMSYLTAARVTIENQVYKVIDLNLMNYPIQEIIYFKSNVKEEYIAVCYESGSRAHVLKTVSKDYSYYKLEDPMKSKNEFADAMARNNFTYAGMLKIAEVSEIFKGRIVADF</sequence>
<proteinExistence type="predicted"/>
<evidence type="ECO:0000256" key="2">
    <source>
        <dbReference type="ARBA" id="ARBA00022840"/>
    </source>
</evidence>
<dbReference type="InterPro" id="IPR011704">
    <property type="entry name" value="ATPase_dyneun-rel_AAA"/>
</dbReference>
<accession>A0A381KP51</accession>
<protein>
    <submittedName>
        <fullName evidence="4">AAA ATPase containing von Willebrand factor type A (VWA) domain</fullName>
    </submittedName>
</protein>
<dbReference type="GO" id="GO:0005524">
    <property type="term" value="F:ATP binding"/>
    <property type="evidence" value="ECO:0007669"/>
    <property type="project" value="UniProtKB-KW"/>
</dbReference>
<organism evidence="4 5">
    <name type="scientific">Buttiauxella agrestis</name>
    <dbReference type="NCBI Taxonomy" id="82977"/>
    <lineage>
        <taxon>Bacteria</taxon>
        <taxon>Pseudomonadati</taxon>
        <taxon>Pseudomonadota</taxon>
        <taxon>Gammaproteobacteria</taxon>
        <taxon>Enterobacterales</taxon>
        <taxon>Enterobacteriaceae</taxon>
        <taxon>Buttiauxella</taxon>
    </lineage>
</organism>
<feature type="domain" description="ATPase dynein-related AAA" evidence="3">
    <location>
        <begin position="103"/>
        <end position="242"/>
    </location>
</feature>
<dbReference type="GO" id="GO:0000027">
    <property type="term" value="P:ribosomal large subunit assembly"/>
    <property type="evidence" value="ECO:0007669"/>
    <property type="project" value="TreeGrafter"/>
</dbReference>
<dbReference type="Pfam" id="PF07728">
    <property type="entry name" value="AAA_5"/>
    <property type="match status" value="1"/>
</dbReference>
<dbReference type="Proteomes" id="UP000255528">
    <property type="component" value="Unassembled WGS sequence"/>
</dbReference>
<dbReference type="PANTHER" id="PTHR48103">
    <property type="entry name" value="MIDASIN-RELATED"/>
    <property type="match status" value="1"/>
</dbReference>
<dbReference type="GO" id="GO:0030687">
    <property type="term" value="C:preribosome, large subunit precursor"/>
    <property type="evidence" value="ECO:0007669"/>
    <property type="project" value="TreeGrafter"/>
</dbReference>
<evidence type="ECO:0000313" key="4">
    <source>
        <dbReference type="EMBL" id="SUY92782.1"/>
    </source>
</evidence>
<dbReference type="GO" id="GO:0016887">
    <property type="term" value="F:ATP hydrolysis activity"/>
    <property type="evidence" value="ECO:0007669"/>
    <property type="project" value="InterPro"/>
</dbReference>
<dbReference type="InterPro" id="IPR027417">
    <property type="entry name" value="P-loop_NTPase"/>
</dbReference>
<evidence type="ECO:0000259" key="3">
    <source>
        <dbReference type="Pfam" id="PF07728"/>
    </source>
</evidence>
<keyword evidence="2" id="KW-0067">ATP-binding</keyword>
<dbReference type="Gene3D" id="3.40.50.300">
    <property type="entry name" value="P-loop containing nucleotide triphosphate hydrolases"/>
    <property type="match status" value="1"/>
</dbReference>
<evidence type="ECO:0000313" key="5">
    <source>
        <dbReference type="Proteomes" id="UP000255528"/>
    </source>
</evidence>
<dbReference type="RefSeq" id="WP_115632023.1">
    <property type="nucleotide sequence ID" value="NZ_UIGI01000002.1"/>
</dbReference>
<evidence type="ECO:0000256" key="1">
    <source>
        <dbReference type="ARBA" id="ARBA00022741"/>
    </source>
</evidence>
<gene>
    <name evidence="4" type="ORF">NCTC12119_04811</name>
</gene>